<organism evidence="3 4">
    <name type="scientific">Dendrothele bispora (strain CBS 962.96)</name>
    <dbReference type="NCBI Taxonomy" id="1314807"/>
    <lineage>
        <taxon>Eukaryota</taxon>
        <taxon>Fungi</taxon>
        <taxon>Dikarya</taxon>
        <taxon>Basidiomycota</taxon>
        <taxon>Agaricomycotina</taxon>
        <taxon>Agaricomycetes</taxon>
        <taxon>Agaricomycetidae</taxon>
        <taxon>Agaricales</taxon>
        <taxon>Agaricales incertae sedis</taxon>
        <taxon>Dendrothele</taxon>
    </lineage>
</organism>
<gene>
    <name evidence="3" type="ORF">K435DRAFT_171088</name>
</gene>
<protein>
    <submittedName>
        <fullName evidence="3">Uncharacterized protein</fullName>
    </submittedName>
</protein>
<feature type="region of interest" description="Disordered" evidence="1">
    <location>
        <begin position="419"/>
        <end position="460"/>
    </location>
</feature>
<name>A0A4S8MWW8_DENBC</name>
<feature type="transmembrane region" description="Helical" evidence="2">
    <location>
        <begin position="160"/>
        <end position="186"/>
    </location>
</feature>
<dbReference type="Proteomes" id="UP000297245">
    <property type="component" value="Unassembled WGS sequence"/>
</dbReference>
<feature type="region of interest" description="Disordered" evidence="1">
    <location>
        <begin position="222"/>
        <end position="242"/>
    </location>
</feature>
<keyword evidence="2" id="KW-0812">Transmembrane</keyword>
<feature type="compositionally biased region" description="Polar residues" evidence="1">
    <location>
        <begin position="449"/>
        <end position="460"/>
    </location>
</feature>
<evidence type="ECO:0000313" key="3">
    <source>
        <dbReference type="EMBL" id="THV07848.1"/>
    </source>
</evidence>
<keyword evidence="2" id="KW-0472">Membrane</keyword>
<reference evidence="3 4" key="1">
    <citation type="journal article" date="2019" name="Nat. Ecol. Evol.">
        <title>Megaphylogeny resolves global patterns of mushroom evolution.</title>
        <authorList>
            <person name="Varga T."/>
            <person name="Krizsan K."/>
            <person name="Foldi C."/>
            <person name="Dima B."/>
            <person name="Sanchez-Garcia M."/>
            <person name="Sanchez-Ramirez S."/>
            <person name="Szollosi G.J."/>
            <person name="Szarkandi J.G."/>
            <person name="Papp V."/>
            <person name="Albert L."/>
            <person name="Andreopoulos W."/>
            <person name="Angelini C."/>
            <person name="Antonin V."/>
            <person name="Barry K.W."/>
            <person name="Bougher N.L."/>
            <person name="Buchanan P."/>
            <person name="Buyck B."/>
            <person name="Bense V."/>
            <person name="Catcheside P."/>
            <person name="Chovatia M."/>
            <person name="Cooper J."/>
            <person name="Damon W."/>
            <person name="Desjardin D."/>
            <person name="Finy P."/>
            <person name="Geml J."/>
            <person name="Haridas S."/>
            <person name="Hughes K."/>
            <person name="Justo A."/>
            <person name="Karasinski D."/>
            <person name="Kautmanova I."/>
            <person name="Kiss B."/>
            <person name="Kocsube S."/>
            <person name="Kotiranta H."/>
            <person name="LaButti K.M."/>
            <person name="Lechner B.E."/>
            <person name="Liimatainen K."/>
            <person name="Lipzen A."/>
            <person name="Lukacs Z."/>
            <person name="Mihaltcheva S."/>
            <person name="Morgado L.N."/>
            <person name="Niskanen T."/>
            <person name="Noordeloos M.E."/>
            <person name="Ohm R.A."/>
            <person name="Ortiz-Santana B."/>
            <person name="Ovrebo C."/>
            <person name="Racz N."/>
            <person name="Riley R."/>
            <person name="Savchenko A."/>
            <person name="Shiryaev A."/>
            <person name="Soop K."/>
            <person name="Spirin V."/>
            <person name="Szebenyi C."/>
            <person name="Tomsovsky M."/>
            <person name="Tulloss R.E."/>
            <person name="Uehling J."/>
            <person name="Grigoriev I.V."/>
            <person name="Vagvolgyi C."/>
            <person name="Papp T."/>
            <person name="Martin F.M."/>
            <person name="Miettinen O."/>
            <person name="Hibbett D.S."/>
            <person name="Nagy L.G."/>
        </authorList>
    </citation>
    <scope>NUCLEOTIDE SEQUENCE [LARGE SCALE GENOMIC DNA]</scope>
    <source>
        <strain evidence="3 4">CBS 962.96</strain>
    </source>
</reference>
<sequence length="460" mass="50085">MPEVLPFVISAVVDSMIYGPFALISVVTLYRLWTYHIHYSRPLQMAMSLILLFLLLSVSLSLEFAVLFPAVSRPDRLETSLSLVLIVLEGTTLMMSFVVITWRSMMDFPGPFEAKDIIAAFVATLLGVMPSPFRSGMTILIFWIAFSALLSAGRTSSHTYTVVALLLLRAMSMLLGLVSALILFLITLRSFESVPDSTNSSLRKQFSKTEVSMHGPSLVVEASSHRQRTGNVTPSDHSDLLDANTETSQLPADSGMSAQTSGSSTPAPLFVHGDVSSSRSLSPLPRREDIVMNADIIAMASNMSSSRIQNQSSLYETSLLASAESLPTSSISILSRPEIVSSTSNNETRTTPYFLQDQDRFSSSTVSYPPSYHTYASSRTIPSPSNFSSMFHVPSMLPRSPPVPPRPVRLRPAQALAQHDSAGIATVNDRSAVDVNDRTFSSRSSFSSAPTYRTSESIGS</sequence>
<evidence type="ECO:0000256" key="2">
    <source>
        <dbReference type="SAM" id="Phobius"/>
    </source>
</evidence>
<evidence type="ECO:0000256" key="1">
    <source>
        <dbReference type="SAM" id="MobiDB-lite"/>
    </source>
</evidence>
<dbReference type="AlphaFoldDB" id="A0A4S8MWW8"/>
<evidence type="ECO:0000313" key="4">
    <source>
        <dbReference type="Proteomes" id="UP000297245"/>
    </source>
</evidence>
<feature type="transmembrane region" description="Helical" evidence="2">
    <location>
        <begin position="135"/>
        <end position="153"/>
    </location>
</feature>
<keyword evidence="2" id="KW-1133">Transmembrane helix</keyword>
<proteinExistence type="predicted"/>
<feature type="transmembrane region" description="Helical" evidence="2">
    <location>
        <begin position="80"/>
        <end position="100"/>
    </location>
</feature>
<accession>A0A4S8MWW8</accession>
<keyword evidence="4" id="KW-1185">Reference proteome</keyword>
<feature type="transmembrane region" description="Helical" evidence="2">
    <location>
        <begin position="45"/>
        <end position="68"/>
    </location>
</feature>
<feature type="transmembrane region" description="Helical" evidence="2">
    <location>
        <begin position="15"/>
        <end position="33"/>
    </location>
</feature>
<dbReference type="EMBL" id="ML179036">
    <property type="protein sequence ID" value="THV07848.1"/>
    <property type="molecule type" value="Genomic_DNA"/>
</dbReference>